<dbReference type="GO" id="GO:0005506">
    <property type="term" value="F:iron ion binding"/>
    <property type="evidence" value="ECO:0007669"/>
    <property type="project" value="InterPro"/>
</dbReference>
<evidence type="ECO:0000313" key="8">
    <source>
        <dbReference type="EMBL" id="KAL1515416.1"/>
    </source>
</evidence>
<dbReference type="GO" id="GO:0043448">
    <property type="term" value="P:alkane catabolic process"/>
    <property type="evidence" value="ECO:0007669"/>
    <property type="project" value="TreeGrafter"/>
</dbReference>
<keyword evidence="5" id="KW-0472">Membrane</keyword>
<keyword evidence="5" id="KW-1133">Transmembrane helix</keyword>
<evidence type="ECO:0000256" key="2">
    <source>
        <dbReference type="ARBA" id="ARBA00022723"/>
    </source>
</evidence>
<dbReference type="SUPFAM" id="SSF57802">
    <property type="entry name" value="Rubredoxin-like"/>
    <property type="match status" value="1"/>
</dbReference>
<name>A0AB34JA32_PRYPA</name>
<proteinExistence type="predicted"/>
<dbReference type="Gene3D" id="2.20.28.10">
    <property type="match status" value="1"/>
</dbReference>
<keyword evidence="1" id="KW-0813">Transport</keyword>
<accession>A0AB34JA32</accession>
<feature type="transmembrane region" description="Helical" evidence="5">
    <location>
        <begin position="164"/>
        <end position="182"/>
    </location>
</feature>
<comment type="caution">
    <text evidence="8">The sequence shown here is derived from an EMBL/GenBank/DDBJ whole genome shotgun (WGS) entry which is preliminary data.</text>
</comment>
<dbReference type="InterPro" id="IPR024935">
    <property type="entry name" value="Rubredoxin_dom"/>
</dbReference>
<dbReference type="AlphaFoldDB" id="A0AB34JA32"/>
<dbReference type="InterPro" id="IPR050526">
    <property type="entry name" value="Rubredoxin_ET"/>
</dbReference>
<dbReference type="PROSITE" id="PS50903">
    <property type="entry name" value="RUBREDOXIN_LIKE"/>
    <property type="match status" value="1"/>
</dbReference>
<dbReference type="PANTHER" id="PTHR47627:SF1">
    <property type="entry name" value="RUBREDOXIN-1-RELATED"/>
    <property type="match status" value="1"/>
</dbReference>
<evidence type="ECO:0000256" key="3">
    <source>
        <dbReference type="ARBA" id="ARBA00022982"/>
    </source>
</evidence>
<dbReference type="GO" id="GO:0009055">
    <property type="term" value="F:electron transfer activity"/>
    <property type="evidence" value="ECO:0007669"/>
    <property type="project" value="TreeGrafter"/>
</dbReference>
<protein>
    <recommendedName>
        <fullName evidence="7">Rubredoxin-like domain-containing protein</fullName>
    </recommendedName>
</protein>
<organism evidence="8 9">
    <name type="scientific">Prymnesium parvum</name>
    <name type="common">Toxic golden alga</name>
    <dbReference type="NCBI Taxonomy" id="97485"/>
    <lineage>
        <taxon>Eukaryota</taxon>
        <taxon>Haptista</taxon>
        <taxon>Haptophyta</taxon>
        <taxon>Prymnesiophyceae</taxon>
        <taxon>Prymnesiales</taxon>
        <taxon>Prymnesiaceae</taxon>
        <taxon>Prymnesium</taxon>
    </lineage>
</organism>
<keyword evidence="9" id="KW-1185">Reference proteome</keyword>
<evidence type="ECO:0000256" key="5">
    <source>
        <dbReference type="SAM" id="Phobius"/>
    </source>
</evidence>
<reference evidence="8 9" key="1">
    <citation type="journal article" date="2024" name="Science">
        <title>Giant polyketide synthase enzymes in the biosynthesis of giant marine polyether toxins.</title>
        <authorList>
            <person name="Fallon T.R."/>
            <person name="Shende V.V."/>
            <person name="Wierzbicki I.H."/>
            <person name="Pendleton A.L."/>
            <person name="Watervoot N.F."/>
            <person name="Auber R.P."/>
            <person name="Gonzalez D.J."/>
            <person name="Wisecaver J.H."/>
            <person name="Moore B.S."/>
        </authorList>
    </citation>
    <scope>NUCLEOTIDE SEQUENCE [LARGE SCALE GENOMIC DNA]</scope>
    <source>
        <strain evidence="8 9">12B1</strain>
    </source>
</reference>
<dbReference type="EMBL" id="JBGBPQ010000011">
    <property type="protein sequence ID" value="KAL1515416.1"/>
    <property type="molecule type" value="Genomic_DNA"/>
</dbReference>
<dbReference type="Proteomes" id="UP001515480">
    <property type="component" value="Unassembled WGS sequence"/>
</dbReference>
<evidence type="ECO:0000256" key="6">
    <source>
        <dbReference type="SAM" id="SignalP"/>
    </source>
</evidence>
<dbReference type="PANTHER" id="PTHR47627">
    <property type="entry name" value="RUBREDOXIN"/>
    <property type="match status" value="1"/>
</dbReference>
<evidence type="ECO:0000256" key="4">
    <source>
        <dbReference type="ARBA" id="ARBA00023004"/>
    </source>
</evidence>
<feature type="signal peptide" evidence="6">
    <location>
        <begin position="1"/>
        <end position="19"/>
    </location>
</feature>
<evidence type="ECO:0000313" key="9">
    <source>
        <dbReference type="Proteomes" id="UP001515480"/>
    </source>
</evidence>
<keyword evidence="3" id="KW-0249">Electron transport</keyword>
<feature type="chain" id="PRO_5044204565" description="Rubredoxin-like domain-containing protein" evidence="6">
    <location>
        <begin position="20"/>
        <end position="183"/>
    </location>
</feature>
<feature type="domain" description="Rubredoxin-like" evidence="7">
    <location>
        <begin position="87"/>
        <end position="136"/>
    </location>
</feature>
<sequence length="183" mass="20220">MTLRTLLLLVLGMSASVTAWTTVTPPHLPRALQRSVLRMAGDKDGFTFDDPEVSSDTVEAVEEVELSEKQKEIARLRAAEKFMKKETGDAVCRTCGYKFKMEVGERLVPRNTPFQLLPDSYVCPNCNSPKAFFDPVQIEIAGFADNQQYGLGTNSWTEAQKSTAIFGGLGLFVLLFLSGYALN</sequence>
<gene>
    <name evidence="8" type="ORF">AB1Y20_002042</name>
</gene>
<keyword evidence="2" id="KW-0479">Metal-binding</keyword>
<dbReference type="Pfam" id="PF00301">
    <property type="entry name" value="Rubredoxin"/>
    <property type="match status" value="1"/>
</dbReference>
<evidence type="ECO:0000259" key="7">
    <source>
        <dbReference type="PROSITE" id="PS50903"/>
    </source>
</evidence>
<dbReference type="InterPro" id="IPR024934">
    <property type="entry name" value="Rubredoxin-like_dom"/>
</dbReference>
<keyword evidence="4" id="KW-0408">Iron</keyword>
<keyword evidence="5" id="KW-0812">Transmembrane</keyword>
<evidence type="ECO:0000256" key="1">
    <source>
        <dbReference type="ARBA" id="ARBA00022448"/>
    </source>
</evidence>
<keyword evidence="6" id="KW-0732">Signal</keyword>